<dbReference type="NCBIfam" id="TIGR01163">
    <property type="entry name" value="rpe"/>
    <property type="match status" value="1"/>
</dbReference>
<accession>A0A920C944</accession>
<dbReference type="InterPro" id="IPR000056">
    <property type="entry name" value="Ribul_P_3_epim-like"/>
</dbReference>
<evidence type="ECO:0000256" key="4">
    <source>
        <dbReference type="ARBA" id="ARBA00001947"/>
    </source>
</evidence>
<comment type="cofactor">
    <cofactor evidence="3">
        <name>Co(2+)</name>
        <dbReference type="ChEBI" id="CHEBI:48828"/>
    </cofactor>
</comment>
<feature type="active site" description="Proton donor" evidence="10 12">
    <location>
        <position position="175"/>
    </location>
</feature>
<evidence type="ECO:0000256" key="9">
    <source>
        <dbReference type="ARBA" id="ARBA00023235"/>
    </source>
</evidence>
<comment type="cofactor">
    <cofactor evidence="10 13">
        <name>a divalent metal cation</name>
        <dbReference type="ChEBI" id="CHEBI:60240"/>
    </cofactor>
    <text evidence="10 13">Binds 1 divalent metal cation per subunit.</text>
</comment>
<keyword evidence="10 11" id="KW-0119">Carbohydrate metabolism</keyword>
<sequence>MIKIAPSILSADFAQLGPEVAAAEAGGADWIHVDVMDGHFVPNITLGPAIVSAIKPHTSLPLDVHLMIERPEAYIADFVQAGADVITVHAEACTHLHRVIHMIKEHGIKAGVAINPATPAAAIQEVLEDVDLVLVMTVNPGFGGQAFIPRTVHKIRQVRQWLNEASRFDVHIEVDGGITSETAPLVAEAGADVLVAGSAVYGKPDREAAIRAIRTSAQKA</sequence>
<name>A0A920C944_9BACL</name>
<reference evidence="15" key="1">
    <citation type="submission" date="2021-03" db="EMBL/GenBank/DDBJ databases">
        <title>Antimicrobial resistance genes in bacteria isolated from Japanese honey, and their potential for conferring macrolide and lincosamide resistance in the American foulbrood pathogen Paenibacillus larvae.</title>
        <authorList>
            <person name="Okamoto M."/>
            <person name="Kumagai M."/>
            <person name="Kanamori H."/>
            <person name="Takamatsu D."/>
        </authorList>
    </citation>
    <scope>NUCLEOTIDE SEQUENCE</scope>
    <source>
        <strain evidence="15">J2TS6</strain>
    </source>
</reference>
<comment type="cofactor">
    <cofactor evidence="4">
        <name>Zn(2+)</name>
        <dbReference type="ChEBI" id="CHEBI:29105"/>
    </cofactor>
</comment>
<dbReference type="PIRSF" id="PIRSF001461">
    <property type="entry name" value="RPE"/>
    <property type="match status" value="1"/>
</dbReference>
<keyword evidence="13" id="KW-0170">Cobalt</keyword>
<dbReference type="FunFam" id="3.20.20.70:FF:000004">
    <property type="entry name" value="Ribulose-phosphate 3-epimerase"/>
    <property type="match status" value="1"/>
</dbReference>
<feature type="binding site" evidence="10 13">
    <location>
        <position position="175"/>
    </location>
    <ligand>
        <name>a divalent metal cation</name>
        <dbReference type="ChEBI" id="CHEBI:60240"/>
    </ligand>
</feature>
<feature type="binding site" evidence="10 14">
    <location>
        <position position="7"/>
    </location>
    <ligand>
        <name>substrate</name>
    </ligand>
</feature>
<dbReference type="Gene3D" id="3.20.20.70">
    <property type="entry name" value="Aldolase class I"/>
    <property type="match status" value="1"/>
</dbReference>
<evidence type="ECO:0000256" key="3">
    <source>
        <dbReference type="ARBA" id="ARBA00001941"/>
    </source>
</evidence>
<dbReference type="NCBIfam" id="NF004076">
    <property type="entry name" value="PRK05581.1-4"/>
    <property type="match status" value="1"/>
</dbReference>
<feature type="binding site" evidence="10 14">
    <location>
        <begin position="197"/>
        <end position="198"/>
    </location>
    <ligand>
        <name>substrate</name>
    </ligand>
</feature>
<dbReference type="SUPFAM" id="SSF51366">
    <property type="entry name" value="Ribulose-phoshate binding barrel"/>
    <property type="match status" value="1"/>
</dbReference>
<dbReference type="GO" id="GO:0046872">
    <property type="term" value="F:metal ion binding"/>
    <property type="evidence" value="ECO:0007669"/>
    <property type="project" value="UniProtKB-UniRule"/>
</dbReference>
<protein>
    <recommendedName>
        <fullName evidence="7 10">Ribulose-phosphate 3-epimerase</fullName>
        <ecNumber evidence="7 10">5.1.3.1</ecNumber>
    </recommendedName>
</protein>
<gene>
    <name evidence="10" type="primary">rpe</name>
    <name evidence="15" type="ORF">J2TS6_17960</name>
</gene>
<organism evidence="15 16">
    <name type="scientific">Paenibacillus albilobatus</name>
    <dbReference type="NCBI Taxonomy" id="2716884"/>
    <lineage>
        <taxon>Bacteria</taxon>
        <taxon>Bacillati</taxon>
        <taxon>Bacillota</taxon>
        <taxon>Bacilli</taxon>
        <taxon>Bacillales</taxon>
        <taxon>Paenibacillaceae</taxon>
        <taxon>Paenibacillus</taxon>
    </lineage>
</organism>
<dbReference type="Pfam" id="PF00834">
    <property type="entry name" value="Ribul_P_3_epim"/>
    <property type="match status" value="1"/>
</dbReference>
<comment type="similarity">
    <text evidence="6 10 11">Belongs to the ribulose-phosphate 3-epimerase family.</text>
</comment>
<keyword evidence="13" id="KW-0862">Zinc</keyword>
<evidence type="ECO:0000256" key="2">
    <source>
        <dbReference type="ARBA" id="ARBA00001936"/>
    </source>
</evidence>
<evidence type="ECO:0000313" key="15">
    <source>
        <dbReference type="EMBL" id="GIO30655.1"/>
    </source>
</evidence>
<keyword evidence="16" id="KW-1185">Reference proteome</keyword>
<dbReference type="RefSeq" id="WP_160040923.1">
    <property type="nucleotide sequence ID" value="NZ_BORQ01000002.1"/>
</dbReference>
<keyword evidence="13" id="KW-0464">Manganese</keyword>
<dbReference type="PROSITE" id="PS01085">
    <property type="entry name" value="RIBUL_P_3_EPIMER_1"/>
    <property type="match status" value="1"/>
</dbReference>
<dbReference type="InterPro" id="IPR011060">
    <property type="entry name" value="RibuloseP-bd_barrel"/>
</dbReference>
<feature type="binding site" evidence="14">
    <location>
        <position position="177"/>
    </location>
    <ligand>
        <name>substrate</name>
    </ligand>
</feature>
<feature type="binding site" evidence="10">
    <location>
        <begin position="175"/>
        <end position="177"/>
    </location>
    <ligand>
        <name>substrate</name>
    </ligand>
</feature>
<feature type="binding site" evidence="10 14">
    <location>
        <begin position="141"/>
        <end position="144"/>
    </location>
    <ligand>
        <name>substrate</name>
    </ligand>
</feature>
<comment type="catalytic activity">
    <reaction evidence="1 10 11">
        <text>D-ribulose 5-phosphate = D-xylulose 5-phosphate</text>
        <dbReference type="Rhea" id="RHEA:13677"/>
        <dbReference type="ChEBI" id="CHEBI:57737"/>
        <dbReference type="ChEBI" id="CHEBI:58121"/>
        <dbReference type="EC" id="5.1.3.1"/>
    </reaction>
</comment>
<dbReference type="PROSITE" id="PS01086">
    <property type="entry name" value="RIBUL_P_3_EPIMER_2"/>
    <property type="match status" value="1"/>
</dbReference>
<dbReference type="InterPro" id="IPR026019">
    <property type="entry name" value="Ribul_P_3_epim"/>
</dbReference>
<proteinExistence type="inferred from homology"/>
<dbReference type="PANTHER" id="PTHR11749">
    <property type="entry name" value="RIBULOSE-5-PHOSPHATE-3-EPIMERASE"/>
    <property type="match status" value="1"/>
</dbReference>
<evidence type="ECO:0000256" key="10">
    <source>
        <dbReference type="HAMAP-Rule" id="MF_02227"/>
    </source>
</evidence>
<feature type="binding site" evidence="10 13">
    <location>
        <position position="65"/>
    </location>
    <ligand>
        <name>a divalent metal cation</name>
        <dbReference type="ChEBI" id="CHEBI:60240"/>
    </ligand>
</feature>
<evidence type="ECO:0000256" key="7">
    <source>
        <dbReference type="ARBA" id="ARBA00013188"/>
    </source>
</evidence>
<feature type="active site" description="Proton acceptor" evidence="10 12">
    <location>
        <position position="34"/>
    </location>
</feature>
<dbReference type="EC" id="5.1.3.1" evidence="7 10"/>
<dbReference type="GO" id="GO:0019323">
    <property type="term" value="P:pentose catabolic process"/>
    <property type="evidence" value="ECO:0007669"/>
    <property type="project" value="UniProtKB-UniRule"/>
</dbReference>
<dbReference type="EMBL" id="BORQ01000002">
    <property type="protein sequence ID" value="GIO30655.1"/>
    <property type="molecule type" value="Genomic_DNA"/>
</dbReference>
<dbReference type="CDD" id="cd00429">
    <property type="entry name" value="RPE"/>
    <property type="match status" value="1"/>
</dbReference>
<comment type="caution">
    <text evidence="15">The sequence shown here is derived from an EMBL/GenBank/DDBJ whole genome shotgun (WGS) entry which is preliminary data.</text>
</comment>
<evidence type="ECO:0000256" key="14">
    <source>
        <dbReference type="PIRSR" id="PIRSR001461-3"/>
    </source>
</evidence>
<comment type="cofactor">
    <cofactor evidence="5">
        <name>Fe(2+)</name>
        <dbReference type="ChEBI" id="CHEBI:29033"/>
    </cofactor>
</comment>
<dbReference type="InterPro" id="IPR013785">
    <property type="entry name" value="Aldolase_TIM"/>
</dbReference>
<dbReference type="AlphaFoldDB" id="A0A920C944"/>
<evidence type="ECO:0000256" key="6">
    <source>
        <dbReference type="ARBA" id="ARBA00009541"/>
    </source>
</evidence>
<dbReference type="HAMAP" id="MF_02227">
    <property type="entry name" value="RPE"/>
    <property type="match status" value="1"/>
</dbReference>
<feature type="binding site" evidence="10 14">
    <location>
        <position position="65"/>
    </location>
    <ligand>
        <name>substrate</name>
    </ligand>
</feature>
<feature type="binding site" evidence="10 13">
    <location>
        <position position="34"/>
    </location>
    <ligand>
        <name>a divalent metal cation</name>
        <dbReference type="ChEBI" id="CHEBI:60240"/>
    </ligand>
</feature>
<comment type="cofactor">
    <cofactor evidence="2">
        <name>Mn(2+)</name>
        <dbReference type="ChEBI" id="CHEBI:29035"/>
    </cofactor>
</comment>
<feature type="binding site" evidence="10 13">
    <location>
        <position position="32"/>
    </location>
    <ligand>
        <name>a divalent metal cation</name>
        <dbReference type="ChEBI" id="CHEBI:60240"/>
    </ligand>
</feature>
<dbReference type="GO" id="GO:0005737">
    <property type="term" value="C:cytoplasm"/>
    <property type="evidence" value="ECO:0007669"/>
    <property type="project" value="UniProtKB-ARBA"/>
</dbReference>
<evidence type="ECO:0000256" key="1">
    <source>
        <dbReference type="ARBA" id="ARBA00001782"/>
    </source>
</evidence>
<keyword evidence="9 10" id="KW-0413">Isomerase</keyword>
<evidence type="ECO:0000256" key="13">
    <source>
        <dbReference type="PIRSR" id="PIRSR001461-2"/>
    </source>
</evidence>
<evidence type="ECO:0000256" key="5">
    <source>
        <dbReference type="ARBA" id="ARBA00001954"/>
    </source>
</evidence>
<evidence type="ECO:0000256" key="8">
    <source>
        <dbReference type="ARBA" id="ARBA00022723"/>
    </source>
</evidence>
<comment type="function">
    <text evidence="10">Catalyzes the reversible epimerization of D-ribulose 5-phosphate to D-xylulose 5-phosphate.</text>
</comment>
<dbReference type="GO" id="GO:0004750">
    <property type="term" value="F:D-ribulose-phosphate 3-epimerase activity"/>
    <property type="evidence" value="ECO:0007669"/>
    <property type="project" value="UniProtKB-UniRule"/>
</dbReference>
<dbReference type="Proteomes" id="UP000679779">
    <property type="component" value="Unassembled WGS sequence"/>
</dbReference>
<evidence type="ECO:0000256" key="12">
    <source>
        <dbReference type="PIRSR" id="PIRSR001461-1"/>
    </source>
</evidence>
<evidence type="ECO:0000256" key="11">
    <source>
        <dbReference type="PIRNR" id="PIRNR001461"/>
    </source>
</evidence>
<dbReference type="GO" id="GO:0006098">
    <property type="term" value="P:pentose-phosphate shunt"/>
    <property type="evidence" value="ECO:0007669"/>
    <property type="project" value="UniProtKB-UniRule"/>
</dbReference>
<keyword evidence="8 10" id="KW-0479">Metal-binding</keyword>
<evidence type="ECO:0000313" key="16">
    <source>
        <dbReference type="Proteomes" id="UP000679779"/>
    </source>
</evidence>
<comment type="pathway">
    <text evidence="10">Carbohydrate degradation.</text>
</comment>